<reference evidence="2 3" key="1">
    <citation type="journal article" date="2023" name="G3 (Bethesda)">
        <title>A haplotype-resolved chromosome-scale genome for Quercus rubra L. provides insights into the genetics of adaptive traits for red oak species.</title>
        <authorList>
            <person name="Kapoor B."/>
            <person name="Jenkins J."/>
            <person name="Schmutz J."/>
            <person name="Zhebentyayeva T."/>
            <person name="Kuelheim C."/>
            <person name="Coggeshall M."/>
            <person name="Heim C."/>
            <person name="Lasky J.R."/>
            <person name="Leites L."/>
            <person name="Islam-Faridi N."/>
            <person name="Romero-Severson J."/>
            <person name="DeLeo V.L."/>
            <person name="Lucas S.M."/>
            <person name="Lazic D."/>
            <person name="Gailing O."/>
            <person name="Carlson J."/>
            <person name="Staton M."/>
        </authorList>
    </citation>
    <scope>NUCLEOTIDE SEQUENCE [LARGE SCALE GENOMIC DNA]</scope>
    <source>
        <strain evidence="2">Pseudo-F2</strain>
    </source>
</reference>
<feature type="compositionally biased region" description="Basic and acidic residues" evidence="1">
    <location>
        <begin position="57"/>
        <end position="66"/>
    </location>
</feature>
<sequence length="126" mass="14558">MAKLSLACKDGRTQKKHIGYSFSESEMDVARQLIQLSGDSDDSHNHDDDNNMNSSEVKVEQSKGDDAADVCSTNNIRETIEEEEEEEDEDEIFYRRKRRFRSIYHVYKSTKPVIISNAQRRKLAVV</sequence>
<dbReference type="EMBL" id="JAXUIC010000011">
    <property type="protein sequence ID" value="KAK4564103.1"/>
    <property type="molecule type" value="Genomic_DNA"/>
</dbReference>
<proteinExistence type="predicted"/>
<dbReference type="AlphaFoldDB" id="A0AAN7E7M5"/>
<evidence type="ECO:0000313" key="2">
    <source>
        <dbReference type="EMBL" id="KAK4564103.1"/>
    </source>
</evidence>
<accession>A0AAN7E7M5</accession>
<keyword evidence="3" id="KW-1185">Reference proteome</keyword>
<evidence type="ECO:0000256" key="1">
    <source>
        <dbReference type="SAM" id="MobiDB-lite"/>
    </source>
</evidence>
<dbReference type="Proteomes" id="UP001324115">
    <property type="component" value="Unassembled WGS sequence"/>
</dbReference>
<feature type="region of interest" description="Disordered" evidence="1">
    <location>
        <begin position="33"/>
        <end position="72"/>
    </location>
</feature>
<dbReference type="PANTHER" id="PTHR35167:SF3">
    <property type="entry name" value="OS05G0216466 PROTEIN"/>
    <property type="match status" value="1"/>
</dbReference>
<organism evidence="2 3">
    <name type="scientific">Quercus rubra</name>
    <name type="common">Northern red oak</name>
    <name type="synonym">Quercus borealis</name>
    <dbReference type="NCBI Taxonomy" id="3512"/>
    <lineage>
        <taxon>Eukaryota</taxon>
        <taxon>Viridiplantae</taxon>
        <taxon>Streptophyta</taxon>
        <taxon>Embryophyta</taxon>
        <taxon>Tracheophyta</taxon>
        <taxon>Spermatophyta</taxon>
        <taxon>Magnoliopsida</taxon>
        <taxon>eudicotyledons</taxon>
        <taxon>Gunneridae</taxon>
        <taxon>Pentapetalae</taxon>
        <taxon>rosids</taxon>
        <taxon>fabids</taxon>
        <taxon>Fagales</taxon>
        <taxon>Fagaceae</taxon>
        <taxon>Quercus</taxon>
    </lineage>
</organism>
<name>A0AAN7E7M5_QUERU</name>
<comment type="caution">
    <text evidence="2">The sequence shown here is derived from an EMBL/GenBank/DDBJ whole genome shotgun (WGS) entry which is preliminary data.</text>
</comment>
<protein>
    <submittedName>
        <fullName evidence="2">Uncharacterized protein</fullName>
    </submittedName>
</protein>
<evidence type="ECO:0000313" key="3">
    <source>
        <dbReference type="Proteomes" id="UP001324115"/>
    </source>
</evidence>
<gene>
    <name evidence="2" type="ORF">RGQ29_006264</name>
</gene>
<dbReference type="PANTHER" id="PTHR35167">
    <property type="entry name" value="OS05G0216466 PROTEIN"/>
    <property type="match status" value="1"/>
</dbReference>